<feature type="region of interest" description="Disordered" evidence="1">
    <location>
        <begin position="187"/>
        <end position="231"/>
    </location>
</feature>
<feature type="domain" description="Ubiquitin-like" evidence="2">
    <location>
        <begin position="5"/>
        <end position="74"/>
    </location>
</feature>
<protein>
    <submittedName>
        <fullName evidence="3">Ubiquitin family domain containing protein</fullName>
    </submittedName>
</protein>
<sequence length="571" mass="60500">MEDSLNVNFRLLDGKQVTLSLPKDTPVSDVKALVAAQCDIAPENQRLIFKGQLLLDNSTLGSYGLESGSTVHVVANATVPSSNQQQQSPQGNSRPSKFSEAMASSMSSLMREFMAPQGGDGEARNPFSALGAILGNAAGQGNAQGGGMPSGSDATNNLLLHGMKLAQKLTESNSEFGNLASKLLSGMMKPDGHRPGESSGVGATAATSSSHAAETAVHQTATKATDSEEDSSMTQYSAVAAVSSAKGAIDAVYDLMQRAPDHSNDGNAGVHVPPEGRSMENLETDLALTRSPNGLFLEDTHGLNSNLPWTFLQLLEKEVAQIKGTGAPKREIGNAAEFMARYREVVASAAEITSDLADWSMRSRTMDANRFSKISSIWSLQAALQGEMALIATTLRNKYLKMDKSASGASQASAGVQHSQHATAGADSTTGTSAHTGVRKTDAADRGSANAAVTATQYDTHHHSPGGSATSCCSHNSGEGHRQHAPVPNFGDMLSSFGRIAESALKQMQRPQRTTVVDTSSTEEDMLVDTTWLRRQFNQYRNSAGFQSRMEELARKTKKLGAKYCTGEVRK</sequence>
<dbReference type="PANTHER" id="PTHR15204">
    <property type="entry name" value="LARGE PROLINE-RICH PROTEIN BAG6"/>
    <property type="match status" value="1"/>
</dbReference>
<evidence type="ECO:0000256" key="1">
    <source>
        <dbReference type="SAM" id="MobiDB-lite"/>
    </source>
</evidence>
<dbReference type="GeneID" id="39873624"/>
<dbReference type="InterPro" id="IPR019954">
    <property type="entry name" value="Ubiquitin_CS"/>
</dbReference>
<keyword evidence="4" id="KW-1185">Reference proteome</keyword>
<dbReference type="GO" id="GO:0051787">
    <property type="term" value="F:misfolded protein binding"/>
    <property type="evidence" value="ECO:0007669"/>
    <property type="project" value="TreeGrafter"/>
</dbReference>
<dbReference type="InterPro" id="IPR029071">
    <property type="entry name" value="Ubiquitin-like_domsf"/>
</dbReference>
<feature type="compositionally biased region" description="Low complexity" evidence="1">
    <location>
        <begin position="197"/>
        <end position="218"/>
    </location>
</feature>
<feature type="compositionally biased region" description="Low complexity" evidence="1">
    <location>
        <begin position="410"/>
        <end position="436"/>
    </location>
</feature>
<dbReference type="SMART" id="SM00213">
    <property type="entry name" value="UBQ"/>
    <property type="match status" value="1"/>
</dbReference>
<name>A0A2H6KA26_9APIC</name>
<organism evidence="3 4">
    <name type="scientific">Babesia ovata</name>
    <dbReference type="NCBI Taxonomy" id="189622"/>
    <lineage>
        <taxon>Eukaryota</taxon>
        <taxon>Sar</taxon>
        <taxon>Alveolata</taxon>
        <taxon>Apicomplexa</taxon>
        <taxon>Aconoidasida</taxon>
        <taxon>Piroplasmida</taxon>
        <taxon>Babesiidae</taxon>
        <taxon>Babesia</taxon>
    </lineage>
</organism>
<gene>
    <name evidence="3" type="ORF">BOVATA_013470</name>
</gene>
<reference evidence="3 4" key="1">
    <citation type="journal article" date="2017" name="BMC Genomics">
        <title>Whole-genome assembly of Babesia ovata and comparative genomics between closely related pathogens.</title>
        <authorList>
            <person name="Yamagishi J."/>
            <person name="Asada M."/>
            <person name="Hakimi H."/>
            <person name="Tanaka T.Q."/>
            <person name="Sugimoto C."/>
            <person name="Kawazu S."/>
        </authorList>
    </citation>
    <scope>NUCLEOTIDE SEQUENCE [LARGE SCALE GENOMIC DNA]</scope>
    <source>
        <strain evidence="3 4">Miyake</strain>
    </source>
</reference>
<dbReference type="GO" id="GO:0031593">
    <property type="term" value="F:polyubiquitin modification-dependent protein binding"/>
    <property type="evidence" value="ECO:0007669"/>
    <property type="project" value="TreeGrafter"/>
</dbReference>
<dbReference type="PROSITE" id="PS50053">
    <property type="entry name" value="UBIQUITIN_2"/>
    <property type="match status" value="1"/>
</dbReference>
<evidence type="ECO:0000313" key="4">
    <source>
        <dbReference type="Proteomes" id="UP000236319"/>
    </source>
</evidence>
<dbReference type="GO" id="GO:0071818">
    <property type="term" value="C:BAT3 complex"/>
    <property type="evidence" value="ECO:0007669"/>
    <property type="project" value="TreeGrafter"/>
</dbReference>
<dbReference type="VEuPathDB" id="PiroplasmaDB:BOVATA_013470"/>
<dbReference type="RefSeq" id="XP_028866097.1">
    <property type="nucleotide sequence ID" value="XM_029010264.1"/>
</dbReference>
<feature type="compositionally biased region" description="Polar residues" evidence="1">
    <location>
        <begin position="467"/>
        <end position="477"/>
    </location>
</feature>
<dbReference type="EMBL" id="BDSA01000001">
    <property type="protein sequence ID" value="GBE59854.1"/>
    <property type="molecule type" value="Genomic_DNA"/>
</dbReference>
<comment type="caution">
    <text evidence="3">The sequence shown here is derived from an EMBL/GenBank/DDBJ whole genome shotgun (WGS) entry which is preliminary data.</text>
</comment>
<dbReference type="Pfam" id="PF00240">
    <property type="entry name" value="ubiquitin"/>
    <property type="match status" value="1"/>
</dbReference>
<dbReference type="InterPro" id="IPR019956">
    <property type="entry name" value="Ubiquitin_dom"/>
</dbReference>
<dbReference type="PRINTS" id="PR00348">
    <property type="entry name" value="UBIQUITIN"/>
</dbReference>
<proteinExistence type="predicted"/>
<dbReference type="GO" id="GO:0036503">
    <property type="term" value="P:ERAD pathway"/>
    <property type="evidence" value="ECO:0007669"/>
    <property type="project" value="TreeGrafter"/>
</dbReference>
<dbReference type="InterPro" id="IPR000626">
    <property type="entry name" value="Ubiquitin-like_dom"/>
</dbReference>
<dbReference type="AlphaFoldDB" id="A0A2H6KA26"/>
<feature type="region of interest" description="Disordered" evidence="1">
    <location>
        <begin position="79"/>
        <end position="103"/>
    </location>
</feature>
<dbReference type="PROSITE" id="PS00299">
    <property type="entry name" value="UBIQUITIN_1"/>
    <property type="match status" value="1"/>
</dbReference>
<dbReference type="CDD" id="cd17039">
    <property type="entry name" value="Ubl_ubiquitin_like"/>
    <property type="match status" value="1"/>
</dbReference>
<evidence type="ECO:0000259" key="2">
    <source>
        <dbReference type="PROSITE" id="PS50053"/>
    </source>
</evidence>
<dbReference type="SUPFAM" id="SSF54236">
    <property type="entry name" value="Ubiquitin-like"/>
    <property type="match status" value="1"/>
</dbReference>
<dbReference type="PANTHER" id="PTHR15204:SF0">
    <property type="entry name" value="LARGE PROLINE-RICH PROTEIN BAG6"/>
    <property type="match status" value="1"/>
</dbReference>
<feature type="region of interest" description="Disordered" evidence="1">
    <location>
        <begin position="410"/>
        <end position="480"/>
    </location>
</feature>
<accession>A0A2H6KA26</accession>
<dbReference type="Proteomes" id="UP000236319">
    <property type="component" value="Unassembled WGS sequence"/>
</dbReference>
<dbReference type="OrthoDB" id="417450at2759"/>
<feature type="compositionally biased region" description="Low complexity" evidence="1">
    <location>
        <begin position="80"/>
        <end position="103"/>
    </location>
</feature>
<dbReference type="Gene3D" id="3.10.20.90">
    <property type="entry name" value="Phosphatidylinositol 3-kinase Catalytic Subunit, Chain A, domain 1"/>
    <property type="match status" value="1"/>
</dbReference>
<evidence type="ECO:0000313" key="3">
    <source>
        <dbReference type="EMBL" id="GBE59854.1"/>
    </source>
</evidence>